<dbReference type="PANTHER" id="PTHR43606:SF1">
    <property type="entry name" value="PHOD-LIKE PHOSPHATASE METALLOPHOSPHATASE DOMAIN-CONTAINING PROTEIN"/>
    <property type="match status" value="1"/>
</dbReference>
<dbReference type="EC" id="3.1.3.1" evidence="4"/>
<dbReference type="InterPro" id="IPR032093">
    <property type="entry name" value="PhoD_N"/>
</dbReference>
<dbReference type="Proteomes" id="UP000318017">
    <property type="component" value="Chromosome"/>
</dbReference>
<keyword evidence="5" id="KW-1185">Reference proteome</keyword>
<dbReference type="RefSeq" id="WP_145080739.1">
    <property type="nucleotide sequence ID" value="NZ_CP036298.1"/>
</dbReference>
<dbReference type="Gene3D" id="2.60.40.380">
    <property type="entry name" value="Purple acid phosphatase-like, N-terminal"/>
    <property type="match status" value="1"/>
</dbReference>
<dbReference type="CDD" id="cd07389">
    <property type="entry name" value="MPP_PhoD"/>
    <property type="match status" value="1"/>
</dbReference>
<feature type="signal peptide" evidence="1">
    <location>
        <begin position="1"/>
        <end position="22"/>
    </location>
</feature>
<dbReference type="Pfam" id="PF09423">
    <property type="entry name" value="PhoD"/>
    <property type="match status" value="1"/>
</dbReference>
<evidence type="ECO:0000256" key="1">
    <source>
        <dbReference type="SAM" id="SignalP"/>
    </source>
</evidence>
<dbReference type="InterPro" id="IPR038607">
    <property type="entry name" value="PhoD-like_sf"/>
</dbReference>
<feature type="domain" description="Phospholipase D N-terminal" evidence="3">
    <location>
        <begin position="28"/>
        <end position="129"/>
    </location>
</feature>
<reference evidence="4 5" key="1">
    <citation type="submission" date="2019-02" db="EMBL/GenBank/DDBJ databases">
        <title>Deep-cultivation of Planctomycetes and their phenomic and genomic characterization uncovers novel biology.</title>
        <authorList>
            <person name="Wiegand S."/>
            <person name="Jogler M."/>
            <person name="Boedeker C."/>
            <person name="Pinto D."/>
            <person name="Vollmers J."/>
            <person name="Rivas-Marin E."/>
            <person name="Kohn T."/>
            <person name="Peeters S.H."/>
            <person name="Heuer A."/>
            <person name="Rast P."/>
            <person name="Oberbeckmann S."/>
            <person name="Bunk B."/>
            <person name="Jeske O."/>
            <person name="Meyerdierks A."/>
            <person name="Storesund J.E."/>
            <person name="Kallscheuer N."/>
            <person name="Luecker S."/>
            <person name="Lage O.M."/>
            <person name="Pohl T."/>
            <person name="Merkel B.J."/>
            <person name="Hornburger P."/>
            <person name="Mueller R.-W."/>
            <person name="Bruemmer F."/>
            <person name="Labrenz M."/>
            <person name="Spormann A.M."/>
            <person name="Op den Camp H."/>
            <person name="Overmann J."/>
            <person name="Amann R."/>
            <person name="Jetten M.S.M."/>
            <person name="Mascher T."/>
            <person name="Medema M.H."/>
            <person name="Devos D.P."/>
            <person name="Kaster A.-K."/>
            <person name="Ovreas L."/>
            <person name="Rohde M."/>
            <person name="Galperin M.Y."/>
            <person name="Jogler C."/>
        </authorList>
    </citation>
    <scope>NUCLEOTIDE SEQUENCE [LARGE SCALE GENOMIC DNA]</scope>
    <source>
        <strain evidence="4 5">Q31a</strain>
    </source>
</reference>
<keyword evidence="4" id="KW-0378">Hydrolase</keyword>
<dbReference type="AlphaFoldDB" id="A0A518GAB5"/>
<sequence length="479" mass="53982" precursor="true">MKILQIACVLLGLGLSPSSLTAEIHLGQGIFSGEVTENSVFLQTRLTVSSTLDESGDLAGSPGWACFEWSTSSTFSDAQRTELVEAVADHDFIVRCALQQLQPATRYYFRPLFGENAEQLTAGPTGSFQTLRGGSSTEPVQFIVGSCMNYNKFMHGELAKASGPVTATEEDKELGFPAFVSMQRLQPEFCVLTGDIVYYDNKISNAKTLPELRKCWHEQFRFPRMIDFFRDVPTYWSKDDHDFRFNDSDNASSREPKPETGIELFREQLPIVAMEDRDTPTYRTYRVNSQLQLWFTEGRDYRSPNKMKDGPEKSLWGTEQREWLKRTLAASDATWKILISPTPMVGPDDAYKKDNHANLGGFRHEADAFYSWLKEQDIQNFMTVCGDRHWQYHSIHPSGYEEFACGALNDENSRLGVPPGSKRGTDPDSLVRQPYLAPHAYGGFLSFTAGDVLKIQFHTSRGDVMYSVTHDASGQTLPQ</sequence>
<feature type="chain" id="PRO_5022092140" evidence="1">
    <location>
        <begin position="23"/>
        <end position="479"/>
    </location>
</feature>
<dbReference type="KEGG" id="ahel:Q31a_38630"/>
<evidence type="ECO:0000259" key="3">
    <source>
        <dbReference type="Pfam" id="PF16655"/>
    </source>
</evidence>
<organism evidence="4 5">
    <name type="scientific">Aureliella helgolandensis</name>
    <dbReference type="NCBI Taxonomy" id="2527968"/>
    <lineage>
        <taxon>Bacteria</taxon>
        <taxon>Pseudomonadati</taxon>
        <taxon>Planctomycetota</taxon>
        <taxon>Planctomycetia</taxon>
        <taxon>Pirellulales</taxon>
        <taxon>Pirellulaceae</taxon>
        <taxon>Aureliella</taxon>
    </lineage>
</organism>
<protein>
    <submittedName>
        <fullName evidence="4">Alkaline phosphatase D</fullName>
        <ecNumber evidence="4">3.1.3.1</ecNumber>
    </submittedName>
</protein>
<accession>A0A518GAB5</accession>
<evidence type="ECO:0000259" key="2">
    <source>
        <dbReference type="Pfam" id="PF09423"/>
    </source>
</evidence>
<dbReference type="PANTHER" id="PTHR43606">
    <property type="entry name" value="PHOSPHATASE, PUTATIVE (AFU_ORTHOLOGUE AFUA_6G08710)-RELATED"/>
    <property type="match status" value="1"/>
</dbReference>
<dbReference type="EMBL" id="CP036298">
    <property type="protein sequence ID" value="QDV25537.1"/>
    <property type="molecule type" value="Genomic_DNA"/>
</dbReference>
<proteinExistence type="predicted"/>
<dbReference type="Gene3D" id="3.60.21.70">
    <property type="entry name" value="PhoD-like phosphatase"/>
    <property type="match status" value="1"/>
</dbReference>
<evidence type="ECO:0000313" key="4">
    <source>
        <dbReference type="EMBL" id="QDV25537.1"/>
    </source>
</evidence>
<dbReference type="InterPro" id="IPR052900">
    <property type="entry name" value="Phospholipid_Metab_Enz"/>
</dbReference>
<dbReference type="SUPFAM" id="SSF56300">
    <property type="entry name" value="Metallo-dependent phosphatases"/>
    <property type="match status" value="1"/>
</dbReference>
<name>A0A518GAB5_9BACT</name>
<dbReference type="GO" id="GO:0004035">
    <property type="term" value="F:alkaline phosphatase activity"/>
    <property type="evidence" value="ECO:0007669"/>
    <property type="project" value="UniProtKB-EC"/>
</dbReference>
<keyword evidence="1" id="KW-0732">Signal</keyword>
<evidence type="ECO:0000313" key="5">
    <source>
        <dbReference type="Proteomes" id="UP000318017"/>
    </source>
</evidence>
<dbReference type="InterPro" id="IPR029052">
    <property type="entry name" value="Metallo-depent_PP-like"/>
</dbReference>
<dbReference type="Pfam" id="PF16655">
    <property type="entry name" value="PhoD_N"/>
    <property type="match status" value="1"/>
</dbReference>
<dbReference type="OrthoDB" id="9783365at2"/>
<gene>
    <name evidence="4" type="primary">phoD_3</name>
    <name evidence="4" type="ORF">Q31a_38630</name>
</gene>
<dbReference type="InterPro" id="IPR018946">
    <property type="entry name" value="PhoD-like_MPP"/>
</dbReference>
<feature type="domain" description="PhoD-like phosphatase metallophosphatase" evidence="2">
    <location>
        <begin position="146"/>
        <end position="408"/>
    </location>
</feature>